<feature type="compositionally biased region" description="Basic and acidic residues" evidence="1">
    <location>
        <begin position="928"/>
        <end position="945"/>
    </location>
</feature>
<dbReference type="InterPro" id="IPR014782">
    <property type="entry name" value="Peptidase_M1_dom"/>
</dbReference>
<evidence type="ECO:0000259" key="3">
    <source>
        <dbReference type="Pfam" id="PF25316"/>
    </source>
</evidence>
<sequence>MAVSSLSLGASMNIFSSQVLFDEKVIDQTIDTRIKLAYALARQWFGVYITPEAPDDEWLLDGLSGFLTDFFIKKHLGNNEARYRRYKANCAVCKFDSSGATALSCSASCKDLYGTHCIGLYGKIRSWKAVAILQMLEKQMGPESFRRILQTIVSRAQDKTRSVKTLSTKEFRHFANKVGNLERPFLKDFFPRWVGSCGCPILRMGFSYNKRKNIVELAVLRGCTASQTSSTSALDINPNTENRDGDSGWPGMMSIRKPKKGLKPDGSDDNGDVPSMDVRSSTESPLLWIRADPDMEYLAEIHFNQPVQMWINQLEKDKDVIAQAQAISTLEALPQLSFSVVNALNNFLTDSKAFWRVRIEAAFALASSASEETDFAGLLHLIKFYKSRRFDADIGLPKPNDFHDFAEYFVLEAIPHAVAMVRAADKKSPREAIEFVLQLLKYNDNNGNPYSDVFWLAALVQSVGELEFGKQSILLLSSLLRRIDRLLQFDSLMPSYNGILTISWFIPLDRVYELVKPFRDPKAMWQVRIEASRALLDLEFHLKGIDAALLLFIKYVQEEPSLRGQLKLATHVMRLCQMKEGLSSNDEISSQNLASLLCLMEGRMAFNNVFLRHYLFCILQILAKRPPTLHGVPRENRTLHMGLTDAFNYQRNIFVLDPDSKPLEVPSSTQNPTQDLPVTEGLKDVIDEVAKHVLHETDKEVHDKAVKEPPPIEAPKELQTEIPPEPPLEDQNTEIPQEPPAEAHNTEFQKEPPTEARNSEFHHQEPPIETRIEVSKEADTISNSHERKTKIKIKVKQTSAASRADTDNQIAERSLGGGRNDIDPGPTSSVSVDAPPRNCAETVSTGHHNIEEVSSWHDRGSRMTASIGSAKILSDGDELVKELQCTADSSVVYSHPLPEDPSSSSIIQDNNIDADARRYASLQTLSVPRRDPDGDSMRKEASGRGKEKHKSKEKKRKREDHKDHKGRHRDDPEYLERKRLKKEKKRKEKELAKLQSEEAKRSSVELPSKKVEPPQPKAVEPSGYNNNSRIAEIRRVDSKPETSEGTSGVPKFRIKYKNQMLGKS</sequence>
<dbReference type="Pfam" id="PF01433">
    <property type="entry name" value="Peptidase_M1"/>
    <property type="match status" value="1"/>
</dbReference>
<dbReference type="PANTHER" id="PTHR15137">
    <property type="entry name" value="TRANSCRIPTION INITIATION FACTOR TFIID"/>
    <property type="match status" value="1"/>
</dbReference>
<reference evidence="5 6" key="1">
    <citation type="journal article" date="2023" name="Plants (Basel)">
        <title>Bridging the Gap: Combining Genomics and Transcriptomics Approaches to Understand Stylosanthes scabra, an Orphan Legume from the Brazilian Caatinga.</title>
        <authorList>
            <person name="Ferreira-Neto J.R.C."/>
            <person name="da Silva M.D."/>
            <person name="Binneck E."/>
            <person name="de Melo N.F."/>
            <person name="da Silva R.H."/>
            <person name="de Melo A.L.T.M."/>
            <person name="Pandolfi V."/>
            <person name="Bustamante F.O."/>
            <person name="Brasileiro-Vidal A.C."/>
            <person name="Benko-Iseppon A.M."/>
        </authorList>
    </citation>
    <scope>NUCLEOTIDE SEQUENCE [LARGE SCALE GENOMIC DNA]</scope>
    <source>
        <tissue evidence="5">Leaves</tissue>
    </source>
</reference>
<dbReference type="Proteomes" id="UP001341840">
    <property type="component" value="Unassembled WGS sequence"/>
</dbReference>
<feature type="domain" description="Transcription initiation factor TFIID subunit 2 Ig-like" evidence="3">
    <location>
        <begin position="257"/>
        <end position="306"/>
    </location>
</feature>
<gene>
    <name evidence="5" type="ORF">PIB30_008456</name>
</gene>
<comment type="caution">
    <text evidence="5">The sequence shown here is derived from an EMBL/GenBank/DDBJ whole genome shotgun (WGS) entry which is preliminary data.</text>
</comment>
<evidence type="ECO:0008006" key="7">
    <source>
        <dbReference type="Google" id="ProtNLM"/>
    </source>
</evidence>
<feature type="compositionally biased region" description="Basic residues" evidence="1">
    <location>
        <begin position="978"/>
        <end position="987"/>
    </location>
</feature>
<accession>A0ABU6X3M2</accession>
<dbReference type="InterPro" id="IPR057345">
    <property type="entry name" value="Ig-like_TAF2"/>
</dbReference>
<feature type="compositionally biased region" description="Polar residues" evidence="1">
    <location>
        <begin position="229"/>
        <end position="240"/>
    </location>
</feature>
<feature type="compositionally biased region" description="Basic and acidic residues" evidence="1">
    <location>
        <begin position="1031"/>
        <end position="1042"/>
    </location>
</feature>
<feature type="domain" description="Transcription initiation factor TFIID subunit 2 Ig-like" evidence="3">
    <location>
        <begin position="197"/>
        <end position="256"/>
    </location>
</feature>
<feature type="compositionally biased region" description="Basic and acidic residues" evidence="1">
    <location>
        <begin position="744"/>
        <end position="779"/>
    </location>
</feature>
<feature type="compositionally biased region" description="Basic and acidic residues" evidence="1">
    <location>
        <begin position="960"/>
        <end position="977"/>
    </location>
</feature>
<dbReference type="InterPro" id="IPR027268">
    <property type="entry name" value="Peptidase_M4/M1_CTD_sf"/>
</dbReference>
<feature type="region of interest" description="Disordered" evidence="1">
    <location>
        <begin position="892"/>
        <end position="1064"/>
    </location>
</feature>
<feature type="region of interest" description="Disordered" evidence="1">
    <location>
        <begin position="695"/>
        <end position="861"/>
    </location>
</feature>
<feature type="compositionally biased region" description="Basic and acidic residues" evidence="1">
    <location>
        <begin position="695"/>
        <end position="707"/>
    </location>
</feature>
<feature type="compositionally biased region" description="Low complexity" evidence="1">
    <location>
        <begin position="902"/>
        <end position="913"/>
    </location>
</feature>
<protein>
    <recommendedName>
        <fullName evidence="7">Transcription initiation factor TFIID subunit 2</fullName>
    </recommendedName>
</protein>
<feature type="compositionally biased region" description="Polar residues" evidence="1">
    <location>
        <begin position="666"/>
        <end position="676"/>
    </location>
</feature>
<dbReference type="InterPro" id="IPR057991">
    <property type="entry name" value="TPR_TAF2_C"/>
</dbReference>
<evidence type="ECO:0000259" key="2">
    <source>
        <dbReference type="Pfam" id="PF01433"/>
    </source>
</evidence>
<dbReference type="EMBL" id="JASCZI010211467">
    <property type="protein sequence ID" value="MED6192252.1"/>
    <property type="molecule type" value="Genomic_DNA"/>
</dbReference>
<evidence type="ECO:0000313" key="6">
    <source>
        <dbReference type="Proteomes" id="UP001341840"/>
    </source>
</evidence>
<dbReference type="Pfam" id="PF25577">
    <property type="entry name" value="TPR_TAF2_C"/>
    <property type="match status" value="1"/>
</dbReference>
<name>A0ABU6X3M2_9FABA</name>
<feature type="compositionally biased region" description="Basic and acidic residues" evidence="1">
    <location>
        <begin position="988"/>
        <end position="1012"/>
    </location>
</feature>
<dbReference type="SUPFAM" id="SSF55486">
    <property type="entry name" value="Metalloproteases ('zincins'), catalytic domain"/>
    <property type="match status" value="1"/>
</dbReference>
<evidence type="ECO:0000313" key="5">
    <source>
        <dbReference type="EMBL" id="MED6192252.1"/>
    </source>
</evidence>
<feature type="domain" description="Transcription initiation factor TFIID subunit 2 TPR repeats" evidence="4">
    <location>
        <begin position="309"/>
        <end position="574"/>
    </location>
</feature>
<dbReference type="Pfam" id="PF25316">
    <property type="entry name" value="TAF2_3rd"/>
    <property type="match status" value="2"/>
</dbReference>
<dbReference type="PANTHER" id="PTHR15137:SF9">
    <property type="entry name" value="TRANSCRIPTION INITIATION FACTOR TFIID SUBUNIT 2"/>
    <property type="match status" value="1"/>
</dbReference>
<keyword evidence="6" id="KW-1185">Reference proteome</keyword>
<feature type="region of interest" description="Disordered" evidence="1">
    <location>
        <begin position="229"/>
        <end position="279"/>
    </location>
</feature>
<feature type="compositionally biased region" description="Basic and acidic residues" evidence="1">
    <location>
        <begin position="848"/>
        <end position="861"/>
    </location>
</feature>
<organism evidence="5 6">
    <name type="scientific">Stylosanthes scabra</name>
    <dbReference type="NCBI Taxonomy" id="79078"/>
    <lineage>
        <taxon>Eukaryota</taxon>
        <taxon>Viridiplantae</taxon>
        <taxon>Streptophyta</taxon>
        <taxon>Embryophyta</taxon>
        <taxon>Tracheophyta</taxon>
        <taxon>Spermatophyta</taxon>
        <taxon>Magnoliopsida</taxon>
        <taxon>eudicotyledons</taxon>
        <taxon>Gunneridae</taxon>
        <taxon>Pentapetalae</taxon>
        <taxon>rosids</taxon>
        <taxon>fabids</taxon>
        <taxon>Fabales</taxon>
        <taxon>Fabaceae</taxon>
        <taxon>Papilionoideae</taxon>
        <taxon>50 kb inversion clade</taxon>
        <taxon>dalbergioids sensu lato</taxon>
        <taxon>Dalbergieae</taxon>
        <taxon>Pterocarpus clade</taxon>
        <taxon>Stylosanthes</taxon>
    </lineage>
</organism>
<dbReference type="InterPro" id="IPR037813">
    <property type="entry name" value="TAF2"/>
</dbReference>
<proteinExistence type="predicted"/>
<feature type="compositionally biased region" description="Basic residues" evidence="1">
    <location>
        <begin position="946"/>
        <end position="959"/>
    </location>
</feature>
<feature type="domain" description="Peptidase M1 membrane alanine aminopeptidase" evidence="2">
    <location>
        <begin position="35"/>
        <end position="166"/>
    </location>
</feature>
<dbReference type="Gene3D" id="1.10.390.10">
    <property type="entry name" value="Neutral Protease Domain 2"/>
    <property type="match status" value="1"/>
</dbReference>
<evidence type="ECO:0000256" key="1">
    <source>
        <dbReference type="SAM" id="MobiDB-lite"/>
    </source>
</evidence>
<evidence type="ECO:0000259" key="4">
    <source>
        <dbReference type="Pfam" id="PF25577"/>
    </source>
</evidence>
<dbReference type="SUPFAM" id="SSF48371">
    <property type="entry name" value="ARM repeat"/>
    <property type="match status" value="1"/>
</dbReference>
<feature type="region of interest" description="Disordered" evidence="1">
    <location>
        <begin position="660"/>
        <end position="679"/>
    </location>
</feature>
<feature type="compositionally biased region" description="Polar residues" evidence="1">
    <location>
        <begin position="796"/>
        <end position="811"/>
    </location>
</feature>
<dbReference type="InterPro" id="IPR016024">
    <property type="entry name" value="ARM-type_fold"/>
</dbReference>